<name>A0A2N7PP26_9BACT</name>
<evidence type="ECO:0000313" key="3">
    <source>
        <dbReference type="EMBL" id="PMP67485.1"/>
    </source>
</evidence>
<feature type="transmembrane region" description="Helical" evidence="1">
    <location>
        <begin position="6"/>
        <end position="27"/>
    </location>
</feature>
<feature type="non-terminal residue" evidence="3">
    <location>
        <position position="300"/>
    </location>
</feature>
<accession>A0A2N7PP26</accession>
<protein>
    <recommendedName>
        <fullName evidence="2">Double Cache domain-containing protein</fullName>
    </recommendedName>
</protein>
<dbReference type="EMBL" id="PNIK01000048">
    <property type="protein sequence ID" value="PMP67485.1"/>
    <property type="molecule type" value="Genomic_DNA"/>
</dbReference>
<feature type="domain" description="Double Cache" evidence="2">
    <location>
        <begin position="108"/>
        <end position="218"/>
    </location>
</feature>
<reference evidence="3 4" key="1">
    <citation type="submission" date="2018-01" db="EMBL/GenBank/DDBJ databases">
        <title>Metagenomic assembled genomes from two thermal pools in the Uzon Caldera, Kamchatka, Russia.</title>
        <authorList>
            <person name="Wilkins L."/>
            <person name="Ettinger C."/>
        </authorList>
    </citation>
    <scope>NUCLEOTIDE SEQUENCE [LARGE SCALE GENOMIC DNA]</scope>
    <source>
        <strain evidence="3">ZAV-08</strain>
    </source>
</reference>
<keyword evidence="1" id="KW-1133">Transmembrane helix</keyword>
<comment type="caution">
    <text evidence="3">The sequence shown here is derived from an EMBL/GenBank/DDBJ whole genome shotgun (WGS) entry which is preliminary data.</text>
</comment>
<proteinExistence type="predicted"/>
<dbReference type="InterPro" id="IPR029150">
    <property type="entry name" value="dCache_3"/>
</dbReference>
<dbReference type="Proteomes" id="UP000235460">
    <property type="component" value="Unassembled WGS sequence"/>
</dbReference>
<keyword evidence="1" id="KW-0472">Membrane</keyword>
<keyword evidence="1" id="KW-0812">Transmembrane</keyword>
<evidence type="ECO:0000259" key="2">
    <source>
        <dbReference type="Pfam" id="PF14827"/>
    </source>
</evidence>
<evidence type="ECO:0000256" key="1">
    <source>
        <dbReference type="SAM" id="Phobius"/>
    </source>
</evidence>
<sequence length="300" mass="35851">MNEKLKISFLILGLFSFLIIIVLFFIYKNYKKQEKLYLQTMTKNFEALYKNNAYLLKERSNIIYDSFINKEKIIKIVVKASKIKDIKSKEFKKLREELYKKLYNEYNYMKNYGLQELHFHLPDYTSFIRFYRPEKYGDSLKGVRKSLELVHEFKKPVSCFEIGRVVHGFRNVYPLFYNGELVGMVDVAYHANSIISGIERALPVYIEFIIDSNLIKKKLFEDEQKLYTKSHIFEDFFIDKDVKTFSKEAQIIKEEIQNIDKNKFKIVEKNFKNGKNFSINLKIKDKNYLISFICVKDCEG</sequence>
<dbReference type="AlphaFoldDB" id="A0A2N7PP26"/>
<organism evidence="3 4">
    <name type="scientific">Thermodesulfobacterium geofontis</name>
    <dbReference type="NCBI Taxonomy" id="1295609"/>
    <lineage>
        <taxon>Bacteria</taxon>
        <taxon>Pseudomonadati</taxon>
        <taxon>Thermodesulfobacteriota</taxon>
        <taxon>Thermodesulfobacteria</taxon>
        <taxon>Thermodesulfobacteriales</taxon>
        <taxon>Thermodesulfobacteriaceae</taxon>
        <taxon>Thermodesulfobacterium</taxon>
    </lineage>
</organism>
<evidence type="ECO:0000313" key="4">
    <source>
        <dbReference type="Proteomes" id="UP000235460"/>
    </source>
</evidence>
<dbReference type="Pfam" id="PF14827">
    <property type="entry name" value="dCache_3"/>
    <property type="match status" value="1"/>
</dbReference>
<gene>
    <name evidence="3" type="ORF">C0190_03330</name>
</gene>